<reference evidence="1" key="1">
    <citation type="submission" date="2021-06" db="EMBL/GenBank/DDBJ databases">
        <authorList>
            <person name="Kallberg Y."/>
            <person name="Tangrot J."/>
            <person name="Rosling A."/>
        </authorList>
    </citation>
    <scope>NUCLEOTIDE SEQUENCE</scope>
    <source>
        <strain evidence="1">UK204</strain>
    </source>
</reference>
<dbReference type="AlphaFoldDB" id="A0A9N8V221"/>
<proteinExistence type="predicted"/>
<name>A0A9N8V221_9GLOM</name>
<accession>A0A9N8V221</accession>
<protein>
    <submittedName>
        <fullName evidence="1">14061_t:CDS:1</fullName>
    </submittedName>
</protein>
<evidence type="ECO:0000313" key="1">
    <source>
        <dbReference type="EMBL" id="CAG8436860.1"/>
    </source>
</evidence>
<sequence>MSKKIRNQCYCPLYMLVIADPWICLLRGIYIDKVIIEPLTDFISLIPKLGDDSQVSQIAQFLAALNFAMNRLNNYYQNLQLNNDGPNDQHYFPYFSTYQDKNNNRIRFKYIHPLTEDFQRPIWKAKANNHSIVIKFARRYSVKAHNICAELRLAPNLLYSKNPQNRFMIIVMDYVDGDQLTTQKINTMSHNIAKSS</sequence>
<organism evidence="1 2">
    <name type="scientific">Funneliformis caledonium</name>
    <dbReference type="NCBI Taxonomy" id="1117310"/>
    <lineage>
        <taxon>Eukaryota</taxon>
        <taxon>Fungi</taxon>
        <taxon>Fungi incertae sedis</taxon>
        <taxon>Mucoromycota</taxon>
        <taxon>Glomeromycotina</taxon>
        <taxon>Glomeromycetes</taxon>
        <taxon>Glomerales</taxon>
        <taxon>Glomeraceae</taxon>
        <taxon>Funneliformis</taxon>
    </lineage>
</organism>
<dbReference type="Proteomes" id="UP000789570">
    <property type="component" value="Unassembled WGS sequence"/>
</dbReference>
<dbReference type="EMBL" id="CAJVPQ010000013">
    <property type="protein sequence ID" value="CAG8436860.1"/>
    <property type="molecule type" value="Genomic_DNA"/>
</dbReference>
<evidence type="ECO:0000313" key="2">
    <source>
        <dbReference type="Proteomes" id="UP000789570"/>
    </source>
</evidence>
<dbReference type="OrthoDB" id="2429696at2759"/>
<comment type="caution">
    <text evidence="1">The sequence shown here is derived from an EMBL/GenBank/DDBJ whole genome shotgun (WGS) entry which is preliminary data.</text>
</comment>
<gene>
    <name evidence="1" type="ORF">FCALED_LOCUS172</name>
</gene>
<keyword evidence="2" id="KW-1185">Reference proteome</keyword>